<feature type="compositionally biased region" description="Basic and acidic residues" evidence="1">
    <location>
        <begin position="180"/>
        <end position="189"/>
    </location>
</feature>
<evidence type="ECO:0000256" key="1">
    <source>
        <dbReference type="SAM" id="MobiDB-lite"/>
    </source>
</evidence>
<name>A0ABR3RZT8_9PLEO</name>
<dbReference type="PANTHER" id="PTHR42029">
    <property type="entry name" value="AN04G07800"/>
    <property type="match status" value="1"/>
</dbReference>
<dbReference type="EMBL" id="JAKIXB020000003">
    <property type="protein sequence ID" value="KAL1609748.1"/>
    <property type="molecule type" value="Genomic_DNA"/>
</dbReference>
<reference evidence="2 3" key="1">
    <citation type="submission" date="2024-02" db="EMBL/GenBank/DDBJ databases">
        <title>De novo assembly and annotation of 12 fungi associated with fruit tree decline syndrome in Ontario, Canada.</title>
        <authorList>
            <person name="Sulman M."/>
            <person name="Ellouze W."/>
            <person name="Ilyukhin E."/>
        </authorList>
    </citation>
    <scope>NUCLEOTIDE SEQUENCE [LARGE SCALE GENOMIC DNA]</scope>
    <source>
        <strain evidence="2 3">M97-236</strain>
    </source>
</reference>
<organism evidence="2 3">
    <name type="scientific">Nothophoma quercina</name>
    <dbReference type="NCBI Taxonomy" id="749835"/>
    <lineage>
        <taxon>Eukaryota</taxon>
        <taxon>Fungi</taxon>
        <taxon>Dikarya</taxon>
        <taxon>Ascomycota</taxon>
        <taxon>Pezizomycotina</taxon>
        <taxon>Dothideomycetes</taxon>
        <taxon>Pleosporomycetidae</taxon>
        <taxon>Pleosporales</taxon>
        <taxon>Pleosporineae</taxon>
        <taxon>Didymellaceae</taxon>
        <taxon>Nothophoma</taxon>
    </lineage>
</organism>
<dbReference type="Proteomes" id="UP001521222">
    <property type="component" value="Unassembled WGS sequence"/>
</dbReference>
<dbReference type="PANTHER" id="PTHR42029:SF3">
    <property type="entry name" value="AN04G07800"/>
    <property type="match status" value="1"/>
</dbReference>
<feature type="region of interest" description="Disordered" evidence="1">
    <location>
        <begin position="173"/>
        <end position="213"/>
    </location>
</feature>
<comment type="caution">
    <text evidence="2">The sequence shown here is derived from an EMBL/GenBank/DDBJ whole genome shotgun (WGS) entry which is preliminary data.</text>
</comment>
<accession>A0ABR3RZT8</accession>
<feature type="compositionally biased region" description="Acidic residues" evidence="1">
    <location>
        <begin position="194"/>
        <end position="213"/>
    </location>
</feature>
<proteinExistence type="predicted"/>
<sequence>MDPIYSRDECIAAIEDFYAFLKNMYLDVPAHIVHPPASGWPNITPEVMNGTGKDREVVELLRRLPYPEDRPFSEHPDCLLPNNRFFDWRTEVDQMVDGEQDAENLLIGTEGWAHQFGNRIPKFCVGISGVFREKNVILLDTKEGLVYWMDCPEYILEVCEPKPSRLVYPLEGEAEANSDDEAKQEDKETPPTSDENDDNDDDEEDEDEDDDDMSWCGEIEWGPCWPVRHFFAMLKNHYLKLNFIPYDHKSVIHIWTKEYSNWEELPKGVP</sequence>
<keyword evidence="3" id="KW-1185">Reference proteome</keyword>
<gene>
    <name evidence="2" type="ORF">SLS59_001258</name>
</gene>
<protein>
    <submittedName>
        <fullName evidence="2">Uncharacterized protein</fullName>
    </submittedName>
</protein>
<evidence type="ECO:0000313" key="3">
    <source>
        <dbReference type="Proteomes" id="UP001521222"/>
    </source>
</evidence>
<evidence type="ECO:0000313" key="2">
    <source>
        <dbReference type="EMBL" id="KAL1609748.1"/>
    </source>
</evidence>